<evidence type="ECO:0000313" key="3">
    <source>
        <dbReference type="EMBL" id="EHN10448.1"/>
    </source>
</evidence>
<dbReference type="PROSITE" id="PS51318">
    <property type="entry name" value="TAT"/>
    <property type="match status" value="1"/>
</dbReference>
<gene>
    <name evidence="3" type="ORF">PAI11_26750</name>
</gene>
<evidence type="ECO:0000256" key="1">
    <source>
        <dbReference type="SAM" id="MobiDB-lite"/>
    </source>
</evidence>
<evidence type="ECO:0000313" key="4">
    <source>
        <dbReference type="Proteomes" id="UP000005143"/>
    </source>
</evidence>
<dbReference type="AlphaFoldDB" id="H0E773"/>
<dbReference type="InterPro" id="IPR006311">
    <property type="entry name" value="TAT_signal"/>
</dbReference>
<organism evidence="3 4">
    <name type="scientific">Patulibacter medicamentivorans</name>
    <dbReference type="NCBI Taxonomy" id="1097667"/>
    <lineage>
        <taxon>Bacteria</taxon>
        <taxon>Bacillati</taxon>
        <taxon>Actinomycetota</taxon>
        <taxon>Thermoleophilia</taxon>
        <taxon>Solirubrobacterales</taxon>
        <taxon>Patulibacteraceae</taxon>
        <taxon>Patulibacter</taxon>
    </lineage>
</organism>
<keyword evidence="4" id="KW-1185">Reference proteome</keyword>
<feature type="signal peptide" evidence="2">
    <location>
        <begin position="1"/>
        <end position="38"/>
    </location>
</feature>
<comment type="caution">
    <text evidence="3">The sequence shown here is derived from an EMBL/GenBank/DDBJ whole genome shotgun (WGS) entry which is preliminary data.</text>
</comment>
<feature type="region of interest" description="Disordered" evidence="1">
    <location>
        <begin position="241"/>
        <end position="268"/>
    </location>
</feature>
<evidence type="ECO:0000256" key="2">
    <source>
        <dbReference type="SAM" id="SignalP"/>
    </source>
</evidence>
<sequence length="388" mass="40302">MNSSNTHHGSGRRRSLLGVGTTGAAAIAALAVAAPATAAVPPATYPTPAQARDFDGGLGGWAGSSEYSGLCLIPILLCTGTSSGHTATGGAGPKPANQSGYAYSGFLSLASVTGVATGVLTSPTFVYSGVGGKKPWKLQLSLSRRANVQGLLQLGTNVYYTVQIVRASDGAVAATPVAGVPVKPLVGWTPLPAPIEIDPSVLNVGEQYKVRIRTTLEGGVNVGPVASFDYDNVVLSALPVPDPGQPGGPGLPGTNGTNGTPGAKGQKGSFLDDVGLTKEEVEKVLFGPNASASLRGRYLTIRLSLPKKAKVRARTRDVGYVRRGKFYVKATTTTRINVSPGQTKSVRLYIRKAQIPKLRPGMKTRISVFAQLGFHTVSIFRDLKIKRG</sequence>
<dbReference type="Proteomes" id="UP000005143">
    <property type="component" value="Unassembled WGS sequence"/>
</dbReference>
<feature type="chain" id="PRO_5003532152" evidence="2">
    <location>
        <begin position="39"/>
        <end position="388"/>
    </location>
</feature>
<protein>
    <submittedName>
        <fullName evidence="3">Uncharacterized protein</fullName>
    </submittedName>
</protein>
<keyword evidence="2" id="KW-0732">Signal</keyword>
<name>H0E773_9ACTN</name>
<proteinExistence type="predicted"/>
<dbReference type="EMBL" id="AGUD01000220">
    <property type="protein sequence ID" value="EHN10448.1"/>
    <property type="molecule type" value="Genomic_DNA"/>
</dbReference>
<reference evidence="3 4" key="1">
    <citation type="journal article" date="2013" name="Biodegradation">
        <title>Quantitative proteomic analysis of ibuprofen-degrading Patulibacter sp. strain I11.</title>
        <authorList>
            <person name="Almeida B."/>
            <person name="Kjeldal H."/>
            <person name="Lolas I."/>
            <person name="Knudsen A.D."/>
            <person name="Carvalho G."/>
            <person name="Nielsen K.L."/>
            <person name="Barreto Crespo M.T."/>
            <person name="Stensballe A."/>
            <person name="Nielsen J.L."/>
        </authorList>
    </citation>
    <scope>NUCLEOTIDE SEQUENCE [LARGE SCALE GENOMIC DNA]</scope>
    <source>
        <strain evidence="3 4">I11</strain>
    </source>
</reference>
<dbReference type="RefSeq" id="WP_007576005.1">
    <property type="nucleotide sequence ID" value="NZ_AGUD01000220.1"/>
</dbReference>
<accession>H0E773</accession>